<name>A0AC35FPP5_9BILA</name>
<sequence length="2240" mass="254698">MAYLLKYYTFSAKIRTLTDFHTRISCSQQPPCTAEIMTVLRFFQQTLIGFIKDLPTNTSTLFHKFTTDAQRTNLFPNLNYSGLFYGIVNLLDVFPLLQSGQKDIGQEIIATLKSLYFFLDRDCIDQLPYLIASQIGVLPSELNKKLVSFLADCILPYSMSNEANGELSVPCILMLILQQYGDPTLHTYIVESLMAHRLNVYNDIIAVIAKGTSEARVAAANLLFHYWPLMNPSILHRKPIQYKVHAWAPTTCEYGTCTNPSVKVTYDPAVCAKYGNTSPPMRICKGCQNLMESDQPTFYICQPMPASNSTICQNKGCESTNRFAVGTCFSEDCIRSHQHVPLRLCQECFTHLHVNTNPTNHIRQDRKMCAWETIIERDMIEAIVKLLKETSCQLEGTEGEGKRPKWLRQLEGGQSLGRDIDSMADEKRMLSRYGIWLMAAMCPPSIEAPSHAIGYMMSMVFQWFTTTALLPNDSMGSSLEQLKTDFASEWVNQAINNHYDTFVLTLMPDVPEYAQVGGVWDKFCSRKDQLKEGLSKLLALMPYDVISFNTWNQVIPQWLKCISDEIDDEDFSELKILLCKIFEPDLCPLPFETEKVFEFILTRLINGSYEEILDALDWLHLLCRMDITLSFKMILTMFQGCLSRLSTVNLSPTQKENDLEENPGPLAIQVVMISIVSQQMKLNENNNNQESQIIMEQLFATCSLLLQYPNQAEEHTCQNPETDQYSDCVRCQQAAFLYQIINNIAEELCPKDEIKIEFNASDRDNWLNDLQMTDSGTTPSHISNVTSPRNPSLHGTINSPQVVGVEQPLTQAQRGSFQYLTANVQEEVTNDEFVGLLPTEEVETAIAQATTLTETDVGRETCQIVTATLFESLKGTPLQPRENLKIEFWNTSVGRFRFSLDQLPAQLRLIYSLLQNIENEVDPDVQYFLLSTMKYLCLHCEALSNARREYRGFLIWVQENLLISKLWTLLRSDYAQVGQLAVPLLIHAITLPCGEEVFWNTVNRDFTSEKWEVRFKAVERVYVLAHMMVEAPVKVNKLLQTSLSCAFSHLIVSVNDPNPAVAQRTLLALRALPSKCLNLMNLCLEAQFDSCILDRPLIISRIYLLTSVVPEENILTWEFFINRFETLAVEAQLKFQSNETGFVQGFANPDPMNEINQMKLSKARQSLNEAETVRSIVKSLRDNSLKHQLTTTARVEREQRQRAQEAILARGRRGATYGKDLARVKLRKVLMMVRVVNAFRQFADRICSLTPISVIRSRTASPDLSSTQINNNNNNNNNGADNITAFPFDVPEELGSNQPNRSKGGNNYGRLREFTDEESNLSLLLNRVVDMENPERHTVYMTVTLLVHFLCNRKSNPSAEKNSAKKQSLLLRYFNTLLGYSNSEKCFTIPPNRLRKAAICNAFLNGLPDILDNNLMIGNQMLTIVVQLLLHLPSPQRFASDQASADYSLSLLEITARHSWLHTLIFILYKYRYDQMPINDIIKKLILIVISTIELHCHECKTPNGYDPRITDYTIWSDTSDDEDAEEKVIKEEDDTSLDNSQSQLLDVSESHKQLIRPESLKVSRASSTGGQLVTFQTQEMKPSSSEVFHLQPTIVEPTIMVHEPHERCESSPAVSSLTKTHYNASRRNKFKNRNKKKQIRAECVRLTCSFCNEVLETFDEETISLCLISLSTFVHREPTMAAPLLFRIITSVSRFVDSPQYPWHDTNIFVPGNSRSAAKQLIRVTLHQMSACSIALQLFDSKIDNINSFWPTISFSLMDFTELNPVAIVQVLFEDIMETWPQKLGRIMHNLAAYVVTLPIDACLSNWSTVINHMETFFRRYHNLLVGDSNSKPLITTELKSTVILMTHVMRVQNFATFKSSVSLVEAYSKWLTEVLHDCRVDLRDLLAICTSCNRALIRERDKQLLTRAIVNELMQSIKFKYELVESNYLTIVEFILQDFGEEISADFDQFNTGASEAIRPFLSDILEFIADLHVLSKLKKQTNSDRMGGDLKAGLAEVVALEMSRPSLRDSRPVMRFIPWLMSPPNVTQAVPGAFADSVTNVRILSWLLLGALHASHTCLPVPIDCSNNMADYIHFVLAGFADQSKQSVVHMSALFHAFHLCQLWTVYCEKISTGGDDTSSKAIDKILDFWSRVTPAILQLLAHSKVLADMVNLHFVNTMQALQQCNSSILCQLYPMWQPILTAYHSQIPSQLRMKLDACENQPTIERQPLSPWLKKVRYKISQIELQTSAASPFYNV</sequence>
<accession>A0AC35FPP5</accession>
<organism evidence="1 2">
    <name type="scientific">Panagrolaimus sp. PS1159</name>
    <dbReference type="NCBI Taxonomy" id="55785"/>
    <lineage>
        <taxon>Eukaryota</taxon>
        <taxon>Metazoa</taxon>
        <taxon>Ecdysozoa</taxon>
        <taxon>Nematoda</taxon>
        <taxon>Chromadorea</taxon>
        <taxon>Rhabditida</taxon>
        <taxon>Tylenchina</taxon>
        <taxon>Panagrolaimomorpha</taxon>
        <taxon>Panagrolaimoidea</taxon>
        <taxon>Panagrolaimidae</taxon>
        <taxon>Panagrolaimus</taxon>
    </lineage>
</organism>
<evidence type="ECO:0000313" key="2">
    <source>
        <dbReference type="WBParaSite" id="PS1159_v2.g19605.t1"/>
    </source>
</evidence>
<proteinExistence type="predicted"/>
<dbReference type="Proteomes" id="UP000887580">
    <property type="component" value="Unplaced"/>
</dbReference>
<protein>
    <submittedName>
        <fullName evidence="2">Uncoordinated protein 79</fullName>
    </submittedName>
</protein>
<evidence type="ECO:0000313" key="1">
    <source>
        <dbReference type="Proteomes" id="UP000887580"/>
    </source>
</evidence>
<reference evidence="2" key="1">
    <citation type="submission" date="2022-11" db="UniProtKB">
        <authorList>
            <consortium name="WormBaseParasite"/>
        </authorList>
    </citation>
    <scope>IDENTIFICATION</scope>
</reference>
<dbReference type="WBParaSite" id="PS1159_v2.g19605.t1">
    <property type="protein sequence ID" value="PS1159_v2.g19605.t1"/>
    <property type="gene ID" value="PS1159_v2.g19605"/>
</dbReference>